<dbReference type="EMBL" id="JBHUMM010000001">
    <property type="protein sequence ID" value="MFD2670166.1"/>
    <property type="molecule type" value="Genomic_DNA"/>
</dbReference>
<comment type="caution">
    <text evidence="1">The sequence shown here is derived from an EMBL/GenBank/DDBJ whole genome shotgun (WGS) entry which is preliminary data.</text>
</comment>
<proteinExistence type="predicted"/>
<evidence type="ECO:0008006" key="3">
    <source>
        <dbReference type="Google" id="ProtNLM"/>
    </source>
</evidence>
<dbReference type="RefSeq" id="WP_379927504.1">
    <property type="nucleotide sequence ID" value="NZ_JBHUMM010000001.1"/>
</dbReference>
<name>A0ABW5R5Y7_9BACL</name>
<accession>A0ABW5R5Y7</accession>
<dbReference type="Proteomes" id="UP001597497">
    <property type="component" value="Unassembled WGS sequence"/>
</dbReference>
<reference evidence="2" key="1">
    <citation type="journal article" date="2019" name="Int. J. Syst. Evol. Microbiol.">
        <title>The Global Catalogue of Microorganisms (GCM) 10K type strain sequencing project: providing services to taxonomists for standard genome sequencing and annotation.</title>
        <authorList>
            <consortium name="The Broad Institute Genomics Platform"/>
            <consortium name="The Broad Institute Genome Sequencing Center for Infectious Disease"/>
            <person name="Wu L."/>
            <person name="Ma J."/>
        </authorList>
    </citation>
    <scope>NUCLEOTIDE SEQUENCE [LARGE SCALE GENOMIC DNA]</scope>
    <source>
        <strain evidence="2">KCTC 33676</strain>
    </source>
</reference>
<evidence type="ECO:0000313" key="2">
    <source>
        <dbReference type="Proteomes" id="UP001597497"/>
    </source>
</evidence>
<evidence type="ECO:0000313" key="1">
    <source>
        <dbReference type="EMBL" id="MFD2670166.1"/>
    </source>
</evidence>
<sequence>MKETLLVKHAIGGRTFLDSDRDGFPYELRQEGDRWHLSIRIGDSTQIEDAQVEELLVWKSELNVFLFQEDSDQPVQKRWFYVEKDAVHYDAEQQILVIEAASSISYTPDTFGPSSSSV</sequence>
<organism evidence="1 2">
    <name type="scientific">Marinicrinis sediminis</name>
    <dbReference type="NCBI Taxonomy" id="1652465"/>
    <lineage>
        <taxon>Bacteria</taxon>
        <taxon>Bacillati</taxon>
        <taxon>Bacillota</taxon>
        <taxon>Bacilli</taxon>
        <taxon>Bacillales</taxon>
        <taxon>Paenibacillaceae</taxon>
    </lineage>
</organism>
<keyword evidence="2" id="KW-1185">Reference proteome</keyword>
<protein>
    <recommendedName>
        <fullName evidence="3">Phage tail protein</fullName>
    </recommendedName>
</protein>
<gene>
    <name evidence="1" type="ORF">ACFSUC_00930</name>
</gene>